<dbReference type="InterPro" id="IPR046919">
    <property type="entry name" value="ABC-3C_CTD10"/>
</dbReference>
<sequence length="280" mass="32367">MKKNKYSRSRNYKLSTIKRLFALSGNQCAFNTDTFTCTNIIAKKDTKDLMTQICHIEAAEEGGQRYNKDSNDDYRRSFENLILLCPNHHVETNNEAVYTVEVLRAMKRKHEKKMLKSSSEQGVFTRNLAALNYVVNKIGATFFTEEGDSDPSTAPDPDKKISYNNVIENKPIIEEYKVYHGKLNKIYEEIEINGSPKKELLLRNIYTLYLKEKGKFSSFEEIKANADSIINKIENELWKIVDRKNEIDSNLPYEAISISLLVIIVDAFMRCKILEEPPKE</sequence>
<name>J0P0L7_9BACT</name>
<dbReference type="AlphaFoldDB" id="J0P0L7"/>
<dbReference type="OrthoDB" id="5379188at2"/>
<reference evidence="3" key="1">
    <citation type="journal article" date="2012" name="Stand. Genomic Sci.">
        <title>Permanent draft genome sequence of the gliding predator Saprospira grandis strain Sa g1 (= HR1).</title>
        <authorList>
            <person name="Mavromatis K."/>
            <person name="Chertkov O."/>
            <person name="Lapidus A."/>
            <person name="Nolan M."/>
            <person name="Lucas S."/>
            <person name="Tice H."/>
            <person name="Del Rio T.G."/>
            <person name="Cheng J.F."/>
            <person name="Han C."/>
            <person name="Tapia R."/>
            <person name="Bruce D."/>
            <person name="Goodwin L.A."/>
            <person name="Pitluck S."/>
            <person name="Huntemann M."/>
            <person name="Liolios K."/>
            <person name="Pagani I."/>
            <person name="Ivanova N."/>
            <person name="Mikhailova N."/>
            <person name="Pati A."/>
            <person name="Chen A."/>
            <person name="Palaniappan K."/>
            <person name="Land M."/>
            <person name="Brambilla E.M."/>
            <person name="Rohde M."/>
            <person name="Spring S."/>
            <person name="Goker M."/>
            <person name="Detter J.C."/>
            <person name="Bristow J."/>
            <person name="Eisen J.A."/>
            <person name="Markowitz V."/>
            <person name="Hugenholtz P."/>
            <person name="Kyrpides N.C."/>
            <person name="Klenk H.P."/>
            <person name="Woyke T."/>
        </authorList>
    </citation>
    <scope>NUCLEOTIDE SEQUENCE [LARGE SCALE GENOMIC DNA]</scope>
    <source>
        <strain evidence="3">DSM 2844</strain>
    </source>
</reference>
<gene>
    <name evidence="2" type="ORF">SapgrDRAFT_1622</name>
</gene>
<proteinExistence type="predicted"/>
<dbReference type="RefSeq" id="WP_002658903.1">
    <property type="nucleotide sequence ID" value="NZ_JH719942.1"/>
</dbReference>
<protein>
    <recommendedName>
        <fullName evidence="1">ABC-three component systems C-terminal domain-containing protein</fullName>
    </recommendedName>
</protein>
<dbReference type="EMBL" id="JH719942">
    <property type="protein sequence ID" value="EJF53329.1"/>
    <property type="molecule type" value="Genomic_DNA"/>
</dbReference>
<dbReference type="Pfam" id="PF20275">
    <property type="entry name" value="CTD10"/>
    <property type="match status" value="1"/>
</dbReference>
<accession>J0P0L7</accession>
<organism evidence="2 3">
    <name type="scientific">Saprospira grandis DSM 2844</name>
    <dbReference type="NCBI Taxonomy" id="694433"/>
    <lineage>
        <taxon>Bacteria</taxon>
        <taxon>Pseudomonadati</taxon>
        <taxon>Bacteroidota</taxon>
        <taxon>Saprospiria</taxon>
        <taxon>Saprospirales</taxon>
        <taxon>Saprospiraceae</taxon>
        <taxon>Saprospira</taxon>
    </lineage>
</organism>
<evidence type="ECO:0000313" key="3">
    <source>
        <dbReference type="Proteomes" id="UP000005113"/>
    </source>
</evidence>
<feature type="domain" description="ABC-three component systems C-terminal" evidence="1">
    <location>
        <begin position="149"/>
        <end position="275"/>
    </location>
</feature>
<evidence type="ECO:0000313" key="2">
    <source>
        <dbReference type="EMBL" id="EJF53329.1"/>
    </source>
</evidence>
<evidence type="ECO:0000259" key="1">
    <source>
        <dbReference type="Pfam" id="PF20275"/>
    </source>
</evidence>
<dbReference type="HOGENOM" id="CLU_993552_0_0_10"/>
<dbReference type="Proteomes" id="UP000005113">
    <property type="component" value="Unassembled WGS sequence"/>
</dbReference>